<organism evidence="1 2">
    <name type="scientific">Xylanimonas cellulosilytica (strain DSM 15894 / JCM 12276 / CECT 5975 / KCTC 9989 / LMG 20990 / NBRC 107835 / XIL07)</name>
    <dbReference type="NCBI Taxonomy" id="446471"/>
    <lineage>
        <taxon>Bacteria</taxon>
        <taxon>Bacillati</taxon>
        <taxon>Actinomycetota</taxon>
        <taxon>Actinomycetes</taxon>
        <taxon>Micrococcales</taxon>
        <taxon>Promicromonosporaceae</taxon>
        <taxon>Xylanimonas</taxon>
    </lineage>
</organism>
<keyword evidence="2" id="KW-1185">Reference proteome</keyword>
<dbReference type="Proteomes" id="UP000002255">
    <property type="component" value="Chromosome"/>
</dbReference>
<sequence>MTFTVPNPDGTTDVVLSCTLYRTATGPTVVANG</sequence>
<dbReference type="HOGENOM" id="CLU_3384484_0_0_11"/>
<evidence type="ECO:0000313" key="1">
    <source>
        <dbReference type="EMBL" id="ACZ31074.1"/>
    </source>
</evidence>
<reference evidence="1 2" key="2">
    <citation type="journal article" date="2010" name="Stand. Genomic Sci.">
        <title>Complete genome sequence of Xylanimonas cellulosilytica type strain (XIL07).</title>
        <authorList>
            <person name="Foster B."/>
            <person name="Pukall R."/>
            <person name="Abt B."/>
            <person name="Nolan M."/>
            <person name="Glavina Del Rio T."/>
            <person name="Chen F."/>
            <person name="Lucas S."/>
            <person name="Tice H."/>
            <person name="Pitluck S."/>
            <person name="Cheng J.-F."/>
            <person name="Chertkov O."/>
            <person name="Brettin T."/>
            <person name="Han C."/>
            <person name="Detter J.C."/>
            <person name="Bruce D."/>
            <person name="Goodwin L."/>
            <person name="Ivanova N."/>
            <person name="Mavromatis K."/>
            <person name="Pati A."/>
            <person name="Mikhailova N."/>
            <person name="Chen A."/>
            <person name="Palaniappan K."/>
            <person name="Land M."/>
            <person name="Hauser L."/>
            <person name="Chang Y.-J."/>
            <person name="Jeffries C.D."/>
            <person name="Chain P."/>
            <person name="Rohde M."/>
            <person name="Goeker M."/>
            <person name="Bristow J."/>
            <person name="Eisen J.A."/>
            <person name="Markowitz V."/>
            <person name="Hugenholtz P."/>
            <person name="Kyrpides N.C."/>
            <person name="Klenk H.-P."/>
            <person name="Lapidus A."/>
        </authorList>
    </citation>
    <scope>NUCLEOTIDE SEQUENCE [LARGE SCALE GENOMIC DNA]</scope>
    <source>
        <strain evidence="2">DSM 15894 / CECT 5975 / LMG 20990 / XIL07</strain>
    </source>
</reference>
<gene>
    <name evidence="1" type="ordered locus">Xcel_2056</name>
</gene>
<dbReference type="EMBL" id="CP001821">
    <property type="protein sequence ID" value="ACZ31074.1"/>
    <property type="molecule type" value="Genomic_DNA"/>
</dbReference>
<accession>D1BU61</accession>
<dbReference type="AlphaFoldDB" id="D1BU61"/>
<dbReference type="KEGG" id="xce:Xcel_2056"/>
<evidence type="ECO:0000313" key="2">
    <source>
        <dbReference type="Proteomes" id="UP000002255"/>
    </source>
</evidence>
<reference evidence="2" key="1">
    <citation type="submission" date="2009-11" db="EMBL/GenBank/DDBJ databases">
        <title>The complete chromosome of Xylanimonas cellulosilytica DSM 15894.</title>
        <authorList>
            <consortium name="US DOE Joint Genome Institute (JGI-PGF)"/>
            <person name="Lucas S."/>
            <person name="Copeland A."/>
            <person name="Lapidus A."/>
            <person name="Glavina del Rio T."/>
            <person name="Dalin E."/>
            <person name="Tice H."/>
            <person name="Bruce D."/>
            <person name="Goodwin L."/>
            <person name="Pitluck S."/>
            <person name="Kyrpides N."/>
            <person name="Mavromatis K."/>
            <person name="Ivanova N."/>
            <person name="Mikhailova N."/>
            <person name="Foster B."/>
            <person name="Clum A."/>
            <person name="Brettin T."/>
            <person name="Detter J.C."/>
            <person name="Han C."/>
            <person name="Larimer F."/>
            <person name="Land M."/>
            <person name="Hauser L."/>
            <person name="Markowitz V."/>
            <person name="Cheng J.F."/>
            <person name="Hugenholtz P."/>
            <person name="Woyke T."/>
            <person name="Wu D."/>
            <person name="Gehrich-Schroeter G."/>
            <person name="Schneider S."/>
            <person name="Pukall S.R."/>
            <person name="Klenk H.P."/>
            <person name="Eisen J.A."/>
        </authorList>
    </citation>
    <scope>NUCLEOTIDE SEQUENCE [LARGE SCALE GENOMIC DNA]</scope>
    <source>
        <strain evidence="2">DSM 15894 / CECT 5975 / LMG 20990 / XIL07</strain>
    </source>
</reference>
<name>D1BU61_XYLCX</name>
<proteinExistence type="predicted"/>
<protein>
    <submittedName>
        <fullName evidence="1">Uncharacterized protein</fullName>
    </submittedName>
</protein>